<proteinExistence type="predicted"/>
<protein>
    <recommendedName>
        <fullName evidence="2">PiggyBac transposable element-derived protein domain-containing protein</fullName>
    </recommendedName>
</protein>
<organism evidence="3 5">
    <name type="scientific">Didymodactylos carnosus</name>
    <dbReference type="NCBI Taxonomy" id="1234261"/>
    <lineage>
        <taxon>Eukaryota</taxon>
        <taxon>Metazoa</taxon>
        <taxon>Spiralia</taxon>
        <taxon>Gnathifera</taxon>
        <taxon>Rotifera</taxon>
        <taxon>Eurotatoria</taxon>
        <taxon>Bdelloidea</taxon>
        <taxon>Philodinida</taxon>
        <taxon>Philodinidae</taxon>
        <taxon>Didymodactylos</taxon>
    </lineage>
</organism>
<dbReference type="EMBL" id="CAJOBC010092636">
    <property type="protein sequence ID" value="CAF4410744.1"/>
    <property type="molecule type" value="Genomic_DNA"/>
</dbReference>
<dbReference type="PANTHER" id="PTHR46599">
    <property type="entry name" value="PIGGYBAC TRANSPOSABLE ELEMENT-DERIVED PROTEIN 4"/>
    <property type="match status" value="1"/>
</dbReference>
<comment type="caution">
    <text evidence="3">The sequence shown here is derived from an EMBL/GenBank/DDBJ whole genome shotgun (WGS) entry which is preliminary data.</text>
</comment>
<evidence type="ECO:0000313" key="3">
    <source>
        <dbReference type="EMBL" id="CAF1549687.1"/>
    </source>
</evidence>
<name>A0A815X2C3_9BILA</name>
<evidence type="ECO:0000313" key="4">
    <source>
        <dbReference type="EMBL" id="CAF4410744.1"/>
    </source>
</evidence>
<dbReference type="Proteomes" id="UP000663829">
    <property type="component" value="Unassembled WGS sequence"/>
</dbReference>
<dbReference type="AlphaFoldDB" id="A0A815X2C3"/>
<evidence type="ECO:0000313" key="5">
    <source>
        <dbReference type="Proteomes" id="UP000663829"/>
    </source>
</evidence>
<reference evidence="3" key="1">
    <citation type="submission" date="2021-02" db="EMBL/GenBank/DDBJ databases">
        <authorList>
            <person name="Nowell W R."/>
        </authorList>
    </citation>
    <scope>NUCLEOTIDE SEQUENCE</scope>
</reference>
<evidence type="ECO:0000256" key="1">
    <source>
        <dbReference type="SAM" id="MobiDB-lite"/>
    </source>
</evidence>
<sequence length="347" mass="40452">MDSNSDDSISDENESTISLYELNNSSSEDGDSLVEELDQNSISEWKWKVDNSHVSTSFNYFDGHALDNSNTISPTDSLYKFISQEVIELITDQTNIYGKQRCVQQGDDCTKWREVDEIEILTFLGILFIMGFHKLPRIRDHWSNDRNLFTPAVANIMTRDEFYRLVSNIHLADSSKMPSKESRDYNKLNKVNDFLNLLRRNFQQNYELGSYISIDESIIKFKGRSSIKQYGPLKPTKRGYKVWVLSESTTRYVYNFEIYTGKNTRRHLSLGEHVVMTLIHEIDLKNCQLFFEFNSLPLLYNLKKMNVPAMGTICSDRKYFPLELKKEEKLERGGYRYMTSNGISVIK</sequence>
<feature type="domain" description="PiggyBac transposable element-derived protein" evidence="2">
    <location>
        <begin position="73"/>
        <end position="337"/>
    </location>
</feature>
<dbReference type="Proteomes" id="UP000681722">
    <property type="component" value="Unassembled WGS sequence"/>
</dbReference>
<dbReference type="OrthoDB" id="118105at2759"/>
<dbReference type="Pfam" id="PF13843">
    <property type="entry name" value="DDE_Tnp_1_7"/>
    <property type="match status" value="1"/>
</dbReference>
<dbReference type="PANTHER" id="PTHR46599:SF3">
    <property type="entry name" value="PIGGYBAC TRANSPOSABLE ELEMENT-DERIVED PROTEIN 4"/>
    <property type="match status" value="1"/>
</dbReference>
<dbReference type="EMBL" id="CAJNOQ010026952">
    <property type="protein sequence ID" value="CAF1549687.1"/>
    <property type="molecule type" value="Genomic_DNA"/>
</dbReference>
<dbReference type="InterPro" id="IPR029526">
    <property type="entry name" value="PGBD"/>
</dbReference>
<evidence type="ECO:0000259" key="2">
    <source>
        <dbReference type="Pfam" id="PF13843"/>
    </source>
</evidence>
<accession>A0A815X2C3</accession>
<gene>
    <name evidence="3" type="ORF">GPM918_LOCUS39127</name>
    <name evidence="4" type="ORF">SRO942_LOCUS39990</name>
</gene>
<keyword evidence="5" id="KW-1185">Reference proteome</keyword>
<feature type="compositionally biased region" description="Acidic residues" evidence="1">
    <location>
        <begin position="1"/>
        <end position="14"/>
    </location>
</feature>
<feature type="region of interest" description="Disordered" evidence="1">
    <location>
        <begin position="1"/>
        <end position="34"/>
    </location>
</feature>